<dbReference type="EMBL" id="FZNN01000037">
    <property type="protein sequence ID" value="SNR85473.1"/>
    <property type="molecule type" value="Genomic_DNA"/>
</dbReference>
<protein>
    <submittedName>
        <fullName evidence="8">Membrane protein involved in the export of O-antigen and teichoic acid</fullName>
    </submittedName>
</protein>
<keyword evidence="3" id="KW-1003">Cell membrane</keyword>
<feature type="transmembrane region" description="Helical" evidence="7">
    <location>
        <begin position="86"/>
        <end position="110"/>
    </location>
</feature>
<feature type="transmembrane region" description="Helical" evidence="7">
    <location>
        <begin position="336"/>
        <end position="359"/>
    </location>
</feature>
<evidence type="ECO:0000256" key="7">
    <source>
        <dbReference type="SAM" id="Phobius"/>
    </source>
</evidence>
<feature type="transmembrane region" description="Helical" evidence="7">
    <location>
        <begin position="21"/>
        <end position="48"/>
    </location>
</feature>
<evidence type="ECO:0000256" key="5">
    <source>
        <dbReference type="ARBA" id="ARBA00022989"/>
    </source>
</evidence>
<dbReference type="AlphaFoldDB" id="A0A238ZS33"/>
<dbReference type="Proteomes" id="UP000198417">
    <property type="component" value="Unassembled WGS sequence"/>
</dbReference>
<reference evidence="8 9" key="1">
    <citation type="submission" date="2017-06" db="EMBL/GenBank/DDBJ databases">
        <authorList>
            <person name="Kim H.J."/>
            <person name="Triplett B.A."/>
        </authorList>
    </citation>
    <scope>NUCLEOTIDE SEQUENCE [LARGE SCALE GENOMIC DNA]</scope>
    <source>
        <strain evidence="8 9">DSM 29052</strain>
    </source>
</reference>
<evidence type="ECO:0000256" key="3">
    <source>
        <dbReference type="ARBA" id="ARBA00022475"/>
    </source>
</evidence>
<accession>A0A238ZS33</accession>
<comment type="similarity">
    <text evidence="2">Belongs to the polysaccharide synthase family.</text>
</comment>
<keyword evidence="9" id="KW-1185">Reference proteome</keyword>
<dbReference type="GO" id="GO:0005886">
    <property type="term" value="C:plasma membrane"/>
    <property type="evidence" value="ECO:0007669"/>
    <property type="project" value="UniProtKB-SubCell"/>
</dbReference>
<feature type="transmembrane region" description="Helical" evidence="7">
    <location>
        <begin position="151"/>
        <end position="173"/>
    </location>
</feature>
<comment type="subcellular location">
    <subcellularLocation>
        <location evidence="1">Cell membrane</location>
        <topology evidence="1">Multi-pass membrane protein</topology>
    </subcellularLocation>
</comment>
<feature type="transmembrane region" description="Helical" evidence="7">
    <location>
        <begin position="180"/>
        <end position="202"/>
    </location>
</feature>
<evidence type="ECO:0000313" key="9">
    <source>
        <dbReference type="Proteomes" id="UP000198417"/>
    </source>
</evidence>
<dbReference type="Pfam" id="PF13440">
    <property type="entry name" value="Polysacc_synt_3"/>
    <property type="match status" value="1"/>
</dbReference>
<dbReference type="OrthoDB" id="7860659at2"/>
<evidence type="ECO:0000256" key="6">
    <source>
        <dbReference type="ARBA" id="ARBA00023136"/>
    </source>
</evidence>
<organism evidence="8 9">
    <name type="scientific">Puniceibacterium sediminis</name>
    <dbReference type="NCBI Taxonomy" id="1608407"/>
    <lineage>
        <taxon>Bacteria</taxon>
        <taxon>Pseudomonadati</taxon>
        <taxon>Pseudomonadota</taxon>
        <taxon>Alphaproteobacteria</taxon>
        <taxon>Rhodobacterales</taxon>
        <taxon>Paracoccaceae</taxon>
        <taxon>Puniceibacterium</taxon>
    </lineage>
</organism>
<evidence type="ECO:0000313" key="8">
    <source>
        <dbReference type="EMBL" id="SNR85473.1"/>
    </source>
</evidence>
<feature type="transmembrane region" description="Helical" evidence="7">
    <location>
        <begin position="454"/>
        <end position="481"/>
    </location>
</feature>
<sequence>MAGSKLKGQALWSVVLQFSRFGGNAVVFLVMARFLTIEQIGAFGMAYAPVRWLQVLHKTGISNSVVVTLRRKEGSAITDDDPAFTALFWLSMAATLLMTVGIVMLALVLGAVQRTDQPVDQMMLVLILVLVAFAVSSVPEGLLRKNMEIRALALRTLAVQFLSAGLAVILAFYGFGGWALVGFAVMNAVLSSVVSIAMAGWLPSGGPDIIQMRAQTPQAAAISGRALLSGSIYAILQFSIGLVLGLGAAGAFQIAQRVYQILDALCLAPIRFLVLPLFSRTAEVGDGTLPGRTIERGLYVTGLVSAPFYIGTIAIAGPALTLVIGAENASHSVLPLQLLCVLGLPMASLTILTQALTVVGHAGLAFHRTVWMLLGTVVFSLPALLISVEAVTLCFVVVSYLVMLLFFRQLEPILGLSGPRAFGAVARPYVACVLAVLPGWGAATYLLANTAIPGWAILLVVPLTVAGGYLGMLRLVAPAALTELRKALKR</sequence>
<keyword evidence="5 7" id="KW-1133">Transmembrane helix</keyword>
<feature type="transmembrane region" description="Helical" evidence="7">
    <location>
        <begin position="122"/>
        <end position="139"/>
    </location>
</feature>
<feature type="transmembrane region" description="Helical" evidence="7">
    <location>
        <begin position="232"/>
        <end position="252"/>
    </location>
</feature>
<feature type="transmembrane region" description="Helical" evidence="7">
    <location>
        <begin position="428"/>
        <end position="448"/>
    </location>
</feature>
<proteinExistence type="inferred from homology"/>
<name>A0A238ZS33_9RHOB</name>
<dbReference type="PANTHER" id="PTHR30250:SF10">
    <property type="entry name" value="LIPOPOLYSACCHARIDE BIOSYNTHESIS PROTEIN WZXC"/>
    <property type="match status" value="1"/>
</dbReference>
<evidence type="ECO:0000256" key="1">
    <source>
        <dbReference type="ARBA" id="ARBA00004651"/>
    </source>
</evidence>
<evidence type="ECO:0000256" key="4">
    <source>
        <dbReference type="ARBA" id="ARBA00022692"/>
    </source>
</evidence>
<keyword evidence="6 7" id="KW-0472">Membrane</keyword>
<gene>
    <name evidence="8" type="ORF">SAMN06265370_13713</name>
</gene>
<feature type="transmembrane region" description="Helical" evidence="7">
    <location>
        <begin position="379"/>
        <end position="407"/>
    </location>
</feature>
<feature type="transmembrane region" description="Helical" evidence="7">
    <location>
        <begin position="298"/>
        <end position="324"/>
    </location>
</feature>
<keyword evidence="4 7" id="KW-0812">Transmembrane</keyword>
<evidence type="ECO:0000256" key="2">
    <source>
        <dbReference type="ARBA" id="ARBA00007430"/>
    </source>
</evidence>
<dbReference type="PANTHER" id="PTHR30250">
    <property type="entry name" value="PST FAMILY PREDICTED COLANIC ACID TRANSPORTER"/>
    <property type="match status" value="1"/>
</dbReference>
<dbReference type="InterPro" id="IPR050833">
    <property type="entry name" value="Poly_Biosynth_Transport"/>
</dbReference>